<dbReference type="PANTHER" id="PTHR30595:SF6">
    <property type="entry name" value="SCHLAFEN ALBA-2 DOMAIN-CONTAINING PROTEIN"/>
    <property type="match status" value="1"/>
</dbReference>
<dbReference type="InterPro" id="IPR007421">
    <property type="entry name" value="Schlafen_AlbA_2_dom"/>
</dbReference>
<evidence type="ECO:0000313" key="2">
    <source>
        <dbReference type="EMBL" id="BCE74067.1"/>
    </source>
</evidence>
<dbReference type="InterPro" id="IPR038461">
    <property type="entry name" value="Schlafen_AlbA_2_dom_sf"/>
</dbReference>
<keyword evidence="2" id="KW-0067">ATP-binding</keyword>
<evidence type="ECO:0000259" key="1">
    <source>
        <dbReference type="Pfam" id="PF04326"/>
    </source>
</evidence>
<feature type="domain" description="Schlafen AlbA-2" evidence="1">
    <location>
        <begin position="20"/>
        <end position="146"/>
    </location>
</feature>
<dbReference type="Gene3D" id="3.30.950.30">
    <property type="entry name" value="Schlafen, AAA domain"/>
    <property type="match status" value="1"/>
</dbReference>
<sequence>MLDLKKKSDLQRLVDEGLEESLTLDYKASPSLARDSGKPEELCKDVSALANSAGGQLVYGIEEDKAAGKPSKVDDGVVDPKITKEWIEQILNSKVQPRMDGVRIERIDMETGKFGYVITVQQSQIGPHQAPDGKYYKRFNFQSVPMHDYEIRDIMRRSTTPDLHVVLSFGSGNKFTVQYASHQELSQTFLLDCTVINNSATPATFAIVEVLIDYDIVNPFALDPFIQVGAIDQAPAPKLRIFRRTISAPPQLPIFKEAVADSHKAQIALQLPSSFLGSTYTHLQTKIMAQGVSRHEDWGIITKRATMELIPPESPLLIKTL</sequence>
<dbReference type="EMBL" id="AP023097">
    <property type="protein sequence ID" value="BCE74067.1"/>
    <property type="molecule type" value="Genomic_DNA"/>
</dbReference>
<dbReference type="Pfam" id="PF04326">
    <property type="entry name" value="SLFN_AlbA_2"/>
    <property type="match status" value="1"/>
</dbReference>
<protein>
    <submittedName>
        <fullName evidence="2">ATP-binding protein</fullName>
    </submittedName>
</protein>
<dbReference type="GO" id="GO:0005524">
    <property type="term" value="F:ATP binding"/>
    <property type="evidence" value="ECO:0007669"/>
    <property type="project" value="UniProtKB-KW"/>
</dbReference>
<keyword evidence="2" id="KW-0547">Nucleotide-binding</keyword>
<proteinExistence type="predicted"/>
<name>A0A810BCX2_9BRAD</name>
<dbReference type="PANTHER" id="PTHR30595">
    <property type="entry name" value="GLPR-RELATED TRANSCRIPTIONAL REPRESSOR"/>
    <property type="match status" value="1"/>
</dbReference>
<dbReference type="AlphaFoldDB" id="A0A810BCX2"/>
<accession>A0A810BCX2</accession>
<gene>
    <name evidence="2" type="ORF">XF8B_41780</name>
</gene>
<reference evidence="2" key="1">
    <citation type="submission" date="2020-05" db="EMBL/GenBank/DDBJ databases">
        <title>Complete genome sequence of Bradyrhizobium diazoefficiens XF8 isolated from soybean nodule.</title>
        <authorList>
            <person name="Noda R."/>
            <person name="Kakizaki K."/>
            <person name="Minamisawa K."/>
        </authorList>
    </citation>
    <scope>NUCLEOTIDE SEQUENCE</scope>
    <source>
        <strain evidence="2">XF8</strain>
    </source>
</reference>
<organism evidence="2">
    <name type="scientific">Bradyrhizobium diazoefficiens</name>
    <dbReference type="NCBI Taxonomy" id="1355477"/>
    <lineage>
        <taxon>Bacteria</taxon>
        <taxon>Pseudomonadati</taxon>
        <taxon>Pseudomonadota</taxon>
        <taxon>Alphaproteobacteria</taxon>
        <taxon>Hyphomicrobiales</taxon>
        <taxon>Nitrobacteraceae</taxon>
        <taxon>Bradyrhizobium</taxon>
    </lineage>
</organism>